<name>A0A1M5ZK17_9BURK</name>
<keyword evidence="7" id="KW-1185">Reference proteome</keyword>
<keyword evidence="3" id="KW-0238">DNA-binding</keyword>
<dbReference type="STRING" id="658167.SAMN04488135_11565"/>
<dbReference type="Gene3D" id="1.10.10.10">
    <property type="entry name" value="Winged helix-like DNA-binding domain superfamily/Winged helix DNA-binding domain"/>
    <property type="match status" value="1"/>
</dbReference>
<dbReference type="Pfam" id="PF00126">
    <property type="entry name" value="HTH_1"/>
    <property type="match status" value="1"/>
</dbReference>
<dbReference type="PRINTS" id="PR00039">
    <property type="entry name" value="HTHLYSR"/>
</dbReference>
<comment type="similarity">
    <text evidence="1">Belongs to the LysR transcriptional regulatory family.</text>
</comment>
<evidence type="ECO:0000256" key="3">
    <source>
        <dbReference type="ARBA" id="ARBA00023125"/>
    </source>
</evidence>
<proteinExistence type="inferred from homology"/>
<dbReference type="InterPro" id="IPR000847">
    <property type="entry name" value="LysR_HTH_N"/>
</dbReference>
<gene>
    <name evidence="6" type="ORF">SAMN04488135_11565</name>
</gene>
<dbReference type="Gene3D" id="3.40.190.10">
    <property type="entry name" value="Periplasmic binding protein-like II"/>
    <property type="match status" value="2"/>
</dbReference>
<dbReference type="EMBL" id="FQXE01000015">
    <property type="protein sequence ID" value="SHI24283.1"/>
    <property type="molecule type" value="Genomic_DNA"/>
</dbReference>
<dbReference type="FunFam" id="1.10.10.10:FF:000038">
    <property type="entry name" value="Glycine cleavage system transcriptional activator"/>
    <property type="match status" value="1"/>
</dbReference>
<dbReference type="InterPro" id="IPR036388">
    <property type="entry name" value="WH-like_DNA-bd_sf"/>
</dbReference>
<protein>
    <submittedName>
        <fullName evidence="6">LysR family transcriptional regulator, glycine cleavage system transcriptional activator</fullName>
    </submittedName>
</protein>
<evidence type="ECO:0000259" key="5">
    <source>
        <dbReference type="PROSITE" id="PS50931"/>
    </source>
</evidence>
<reference evidence="6 7" key="1">
    <citation type="submission" date="2016-11" db="EMBL/GenBank/DDBJ databases">
        <authorList>
            <person name="Jaros S."/>
            <person name="Januszkiewicz K."/>
            <person name="Wedrychowicz H."/>
        </authorList>
    </citation>
    <scope>NUCLEOTIDE SEQUENCE [LARGE SCALE GENOMIC DNA]</scope>
    <source>
        <strain evidence="6 7">CGMCC 1.10190</strain>
    </source>
</reference>
<dbReference type="CDD" id="cd08432">
    <property type="entry name" value="PBP2_GcdR_TrpI_HvrB_AmpR_like"/>
    <property type="match status" value="1"/>
</dbReference>
<dbReference type="PROSITE" id="PS50931">
    <property type="entry name" value="HTH_LYSR"/>
    <property type="match status" value="1"/>
</dbReference>
<dbReference type="Pfam" id="PF03466">
    <property type="entry name" value="LysR_substrate"/>
    <property type="match status" value="1"/>
</dbReference>
<evidence type="ECO:0000313" key="7">
    <source>
        <dbReference type="Proteomes" id="UP000184226"/>
    </source>
</evidence>
<dbReference type="PANTHER" id="PTHR30537:SF74">
    <property type="entry name" value="HTH-TYPE TRANSCRIPTIONAL REGULATOR TRPI"/>
    <property type="match status" value="1"/>
</dbReference>
<dbReference type="SUPFAM" id="SSF46785">
    <property type="entry name" value="Winged helix' DNA-binding domain"/>
    <property type="match status" value="1"/>
</dbReference>
<evidence type="ECO:0000256" key="2">
    <source>
        <dbReference type="ARBA" id="ARBA00023015"/>
    </source>
</evidence>
<dbReference type="AlphaFoldDB" id="A0A1M5ZK17"/>
<keyword evidence="4" id="KW-0804">Transcription</keyword>
<keyword evidence="2" id="KW-0805">Transcription regulation</keyword>
<dbReference type="InterPro" id="IPR058163">
    <property type="entry name" value="LysR-type_TF_proteobact-type"/>
</dbReference>
<evidence type="ECO:0000256" key="1">
    <source>
        <dbReference type="ARBA" id="ARBA00009437"/>
    </source>
</evidence>
<dbReference type="GO" id="GO:0043565">
    <property type="term" value="F:sequence-specific DNA binding"/>
    <property type="evidence" value="ECO:0007669"/>
    <property type="project" value="TreeGrafter"/>
</dbReference>
<dbReference type="SUPFAM" id="SSF53850">
    <property type="entry name" value="Periplasmic binding protein-like II"/>
    <property type="match status" value="1"/>
</dbReference>
<dbReference type="InterPro" id="IPR005119">
    <property type="entry name" value="LysR_subst-bd"/>
</dbReference>
<evidence type="ECO:0000256" key="4">
    <source>
        <dbReference type="ARBA" id="ARBA00023163"/>
    </source>
</evidence>
<dbReference type="Proteomes" id="UP000184226">
    <property type="component" value="Unassembled WGS sequence"/>
</dbReference>
<organism evidence="6 7">
    <name type="scientific">Pollutimonas bauzanensis</name>
    <dbReference type="NCBI Taxonomy" id="658167"/>
    <lineage>
        <taxon>Bacteria</taxon>
        <taxon>Pseudomonadati</taxon>
        <taxon>Pseudomonadota</taxon>
        <taxon>Betaproteobacteria</taxon>
        <taxon>Burkholderiales</taxon>
        <taxon>Alcaligenaceae</taxon>
        <taxon>Pollutimonas</taxon>
    </lineage>
</organism>
<sequence length="297" mass="32389">MRLPPLNAVRAFAAAARHQSFTRAAAELHVTHGAISRQIRKLEDYLGVVLFERRIRQVSLTLEGQQFFAEAAAALDQIAAAAQALMGRGPALAVRINVRPSFAVRWLIPRLPAFVAQHPGIEPQVVTSTRAPDQAVDEFDVAIRRGLDGWPSSIRLRPFLEDEAFIVGAPALFEAQPVAEPGALGAHVLLSSRTRKQDWDDWKKHVGVARQKTAGRLQFDHLHFVLQAAVDGLGFALAPASLVGNDLASGRLQCPLPDLRMPLSRYYYGLAPNAAAEARSFAAWLDAELAMQARGGF</sequence>
<feature type="domain" description="HTH lysR-type" evidence="5">
    <location>
        <begin position="4"/>
        <end position="61"/>
    </location>
</feature>
<dbReference type="GO" id="GO:0003700">
    <property type="term" value="F:DNA-binding transcription factor activity"/>
    <property type="evidence" value="ECO:0007669"/>
    <property type="project" value="InterPro"/>
</dbReference>
<dbReference type="InterPro" id="IPR036390">
    <property type="entry name" value="WH_DNA-bd_sf"/>
</dbReference>
<dbReference type="PANTHER" id="PTHR30537">
    <property type="entry name" value="HTH-TYPE TRANSCRIPTIONAL REGULATOR"/>
    <property type="match status" value="1"/>
</dbReference>
<dbReference type="GO" id="GO:0006351">
    <property type="term" value="P:DNA-templated transcription"/>
    <property type="evidence" value="ECO:0007669"/>
    <property type="project" value="TreeGrafter"/>
</dbReference>
<accession>A0A1M5ZK17</accession>
<evidence type="ECO:0000313" key="6">
    <source>
        <dbReference type="EMBL" id="SHI24283.1"/>
    </source>
</evidence>